<evidence type="ECO:0000313" key="1">
    <source>
        <dbReference type="EMBL" id="ETR73689.1"/>
    </source>
</evidence>
<accession>A0A1V1PFK5</accession>
<reference evidence="2" key="1">
    <citation type="submission" date="2012-11" db="EMBL/GenBank/DDBJ databases">
        <authorList>
            <person name="Lucero-Rivera Y.E."/>
            <person name="Tovar-Ramirez D."/>
        </authorList>
    </citation>
    <scope>NUCLEOTIDE SEQUENCE [LARGE SCALE GENOMIC DNA]</scope>
    <source>
        <strain evidence="2">Araruama</strain>
    </source>
</reference>
<evidence type="ECO:0000313" key="2">
    <source>
        <dbReference type="Proteomes" id="UP000189670"/>
    </source>
</evidence>
<gene>
    <name evidence="1" type="ORF">OMM_00778</name>
</gene>
<dbReference type="AlphaFoldDB" id="A0A1V1PFK5"/>
<protein>
    <submittedName>
        <fullName evidence="1">Uncharacterized protein</fullName>
    </submittedName>
</protein>
<dbReference type="Gene3D" id="2.60.40.2030">
    <property type="match status" value="1"/>
</dbReference>
<dbReference type="InterPro" id="IPR038081">
    <property type="entry name" value="CalX-like_sf"/>
</dbReference>
<name>A0A1V1PFK5_9BACT</name>
<proteinExistence type="predicted"/>
<dbReference type="EMBL" id="ATBP01000044">
    <property type="protein sequence ID" value="ETR73689.1"/>
    <property type="molecule type" value="Genomic_DNA"/>
</dbReference>
<dbReference type="Proteomes" id="UP000189670">
    <property type="component" value="Unassembled WGS sequence"/>
</dbReference>
<dbReference type="SUPFAM" id="SSF141072">
    <property type="entry name" value="CalX-like"/>
    <property type="match status" value="1"/>
</dbReference>
<sequence>MEIKIKTKQINTWKKGGSIMTQFKKAFILLIAGMVIFACNTPLQASQKTDGQYFITHDVLGGGIIPAEEAIDITGTLGQSLAIIGKSDIYDYTTVDVEQRSGFWFARNRKSDLPVVSIMSIPLNNHTNESNEGVFPVKIGLNEGPNTSITYPLTITVGFDNSLTTSSVLGSDYTIQNIVVKDNGEALTVILENDEPVEAFSIKIQDDDKIEDNETIRIKLIDVDGGAIIGDLRTFGIDILANDKCTITGTVRYLGSQTGTLNVLAIDANTGQKVDTPPFTKPWSAKSISENYELELSPGSYTVTAFIDSVGKGAYTQNSWEPCGYTIPVTLSALSPNAQLNFKLDDPDSHFINQNPHAYTGTYSEWIANYPEIGGPDVDYDEDGYTNFQEFINGTNPTQDDDAYAFDGYDPGRDTRTHSLSKPFQIITTNPIKPQVKLGDNGAFLVDINYTTSDYKPYTQIHPETGDEIAATVNKYNGGTTGLGLVVHFDGTVFELAEVTNVLTNCLQNEMNSLTRVEDEDQMFNDDYEDTDKILKIGWVNTNSSWPSNEVYLPIRLCTLKFEVKANLEGVQYGDTSVIRFTAQDMDVRYNFYASPSNVEFNEFNFDIDGNGYVDALTDGLQIIRYMFDLIDGDAEPAVIAEDIGPNAIRTTSVEIYDYIHNSASCLDIDKNGEAKAQSDGLMLLRYMFNIYTPESLIENALGEDAQNTSSEQIIPYIEQYMPKKGTDVITPQMGPE</sequence>
<organism evidence="1 2">
    <name type="scientific">Candidatus Magnetoglobus multicellularis str. Araruama</name>
    <dbReference type="NCBI Taxonomy" id="890399"/>
    <lineage>
        <taxon>Bacteria</taxon>
        <taxon>Pseudomonadati</taxon>
        <taxon>Thermodesulfobacteriota</taxon>
        <taxon>Desulfobacteria</taxon>
        <taxon>Desulfobacterales</taxon>
        <taxon>Desulfobacteraceae</taxon>
        <taxon>Candidatus Magnetoglobus</taxon>
    </lineage>
</organism>
<comment type="caution">
    <text evidence="1">The sequence shown here is derived from an EMBL/GenBank/DDBJ whole genome shotgun (WGS) entry which is preliminary data.</text>
</comment>